<sequence>MSVTVARTAGFCFGVQRAYDLAMELVRSGRPACTYGELIHNPQIVAKLYKAGIPAIERVEDNIDRRAVIIRSHGVPPSVYHALAEMGCEVVDATCPYVQKIHKLAAAYAKDSIILIAGDPSHPEVQGIEGFCERHLTFKNADELKNLYPFLGKNRNKAFVLLSQTTFSVSEWEKSVEKLKKVCTNLRIFDTICIATERRQREAGKLAAENDAMVVVGGRRSSNTVKLAQICGEFCETFLVESAKELYDCDFNGHTRVGVTAGASTPAWIIKEVHKTMSEILRDQDELSFEEMLNQSFKTIDNREKVTAVVTGIAPNEISVDIGTKHAGYVPLSELTDDPNAKPEDLVKVGDTLDLLVVRVNDVEGTVMLSKKRLDAIAGFEKVMNAVDTDEILEGTVVEVIKGGVLALTNGVKVFIPASQATLSRSDSLDDLLKQKVNFKILEVNRQRKRAVGSIRAVLREQRKELEDKFWQEVEIGRHYTGVVKSLTSYGAFVNLGGVDGMVHISELSWHRIKHPSEVVNVGDTVDVYIKDIDAENKKISLGFKKAEDNPWEIMKKDYAVGTVCTVKVVSMTPFGAFAQIIPGIDGLIHISQISNERVNKPSDVLSIGQEVEVKITELDTEKKRVSLSIRALNEDKKQQEEAQEPVNEESGVVYEAGPSEA</sequence>
<dbReference type="GO" id="GO:0003729">
    <property type="term" value="F:mRNA binding"/>
    <property type="evidence" value="ECO:0007669"/>
    <property type="project" value="UniProtKB-ARBA"/>
</dbReference>
<evidence type="ECO:0000256" key="8">
    <source>
        <dbReference type="HAMAP-Rule" id="MF_00191"/>
    </source>
</evidence>
<evidence type="ECO:0000259" key="11">
    <source>
        <dbReference type="PROSITE" id="PS50126"/>
    </source>
</evidence>
<reference evidence="13 15" key="2">
    <citation type="submission" date="2018-08" db="EMBL/GenBank/DDBJ databases">
        <title>A genome reference for cultivated species of the human gut microbiota.</title>
        <authorList>
            <person name="Zou Y."/>
            <person name="Xue W."/>
            <person name="Luo G."/>
        </authorList>
    </citation>
    <scope>NUCLEOTIDE SEQUENCE [LARGE SCALE GENOMIC DNA]</scope>
    <source>
        <strain evidence="13 15">TF05-12AC</strain>
    </source>
</reference>
<feature type="binding site" evidence="8">
    <location>
        <position position="95"/>
    </location>
    <ligand>
        <name>[4Fe-4S] cluster</name>
        <dbReference type="ChEBI" id="CHEBI:49883"/>
    </ligand>
</feature>
<dbReference type="PANTHER" id="PTHR10724">
    <property type="entry name" value="30S RIBOSOMAL PROTEIN S1"/>
    <property type="match status" value="1"/>
</dbReference>
<feature type="binding site" evidence="8">
    <location>
        <position position="193"/>
    </location>
    <ligand>
        <name>[4Fe-4S] cluster</name>
        <dbReference type="ChEBI" id="CHEBI:49883"/>
    </ligand>
</feature>
<feature type="binding site" evidence="8">
    <location>
        <position position="73"/>
    </location>
    <ligand>
        <name>(2E)-4-hydroxy-3-methylbut-2-enyl diphosphate</name>
        <dbReference type="ChEBI" id="CHEBI:128753"/>
    </ligand>
</feature>
<keyword evidence="2 8" id="KW-0004">4Fe-4S</keyword>
<feature type="binding site" evidence="8">
    <location>
        <position position="73"/>
    </location>
    <ligand>
        <name>isopentenyl diphosphate</name>
        <dbReference type="ChEBI" id="CHEBI:128769"/>
    </ligand>
</feature>
<keyword evidence="8 13" id="KW-0560">Oxidoreductase</keyword>
<dbReference type="PROSITE" id="PS50889">
    <property type="entry name" value="S4"/>
    <property type="match status" value="1"/>
</dbReference>
<dbReference type="PRINTS" id="PR00681">
    <property type="entry name" value="RIBOSOMALS1"/>
</dbReference>
<feature type="binding site" evidence="8">
    <location>
        <position position="264"/>
    </location>
    <ligand>
        <name>(2E)-4-hydroxy-3-methylbut-2-enyl diphosphate</name>
        <dbReference type="ChEBI" id="CHEBI:128753"/>
    </ligand>
</feature>
<dbReference type="GO" id="GO:0051539">
    <property type="term" value="F:4 iron, 4 sulfur cluster binding"/>
    <property type="evidence" value="ECO:0007669"/>
    <property type="project" value="UniProtKB-UniRule"/>
</dbReference>
<dbReference type="UniPathway" id="UPA00059">
    <property type="reaction ID" value="UER00105"/>
</dbReference>
<feature type="binding site" evidence="8">
    <location>
        <position position="122"/>
    </location>
    <ligand>
        <name>(2E)-4-hydroxy-3-methylbut-2-enyl diphosphate</name>
        <dbReference type="ChEBI" id="CHEBI:128753"/>
    </ligand>
</feature>
<dbReference type="GO" id="GO:0016114">
    <property type="term" value="P:terpenoid biosynthetic process"/>
    <property type="evidence" value="ECO:0007669"/>
    <property type="project" value="UniProtKB-UniRule"/>
</dbReference>
<feature type="binding site" evidence="8">
    <location>
        <position position="223"/>
    </location>
    <ligand>
        <name>isopentenyl diphosphate</name>
        <dbReference type="ChEBI" id="CHEBI:128769"/>
    </ligand>
</feature>
<keyword evidence="8" id="KW-0414">Isoprene biosynthesis</keyword>
<dbReference type="InterPro" id="IPR050437">
    <property type="entry name" value="Ribos_protein_bS1-like"/>
</dbReference>
<feature type="binding site" evidence="8">
    <location>
        <position position="223"/>
    </location>
    <ligand>
        <name>(2E)-4-hydroxy-3-methylbut-2-enyl diphosphate</name>
        <dbReference type="ChEBI" id="CHEBI:128753"/>
    </ligand>
</feature>
<feature type="binding site" evidence="8">
    <location>
        <position position="221"/>
    </location>
    <ligand>
        <name>dimethylallyl diphosphate</name>
        <dbReference type="ChEBI" id="CHEBI:57623"/>
    </ligand>
</feature>
<feature type="region of interest" description="Disordered" evidence="10">
    <location>
        <begin position="634"/>
        <end position="662"/>
    </location>
</feature>
<keyword evidence="3 8" id="KW-0479">Metal-binding</keyword>
<comment type="pathway">
    <text evidence="8">Isoprenoid biosynthesis; dimethylallyl diphosphate biosynthesis; dimethylallyl diphosphate from (2E)-4-hydroxy-3-methylbutenyl diphosphate: step 1/1.</text>
</comment>
<keyword evidence="4 12" id="KW-0689">Ribosomal protein</keyword>
<comment type="catalytic activity">
    <reaction evidence="8">
        <text>isopentenyl diphosphate + 2 oxidized [2Fe-2S]-[ferredoxin] + H2O = (2E)-4-hydroxy-3-methylbut-2-enyl diphosphate + 2 reduced [2Fe-2S]-[ferredoxin] + 2 H(+)</text>
        <dbReference type="Rhea" id="RHEA:24488"/>
        <dbReference type="Rhea" id="RHEA-COMP:10000"/>
        <dbReference type="Rhea" id="RHEA-COMP:10001"/>
        <dbReference type="ChEBI" id="CHEBI:15377"/>
        <dbReference type="ChEBI" id="CHEBI:15378"/>
        <dbReference type="ChEBI" id="CHEBI:33737"/>
        <dbReference type="ChEBI" id="CHEBI:33738"/>
        <dbReference type="ChEBI" id="CHEBI:128753"/>
        <dbReference type="ChEBI" id="CHEBI:128769"/>
        <dbReference type="EC" id="1.17.7.4"/>
    </reaction>
</comment>
<gene>
    <name evidence="12" type="primary">ypfD</name>
    <name evidence="8" type="synonym">ispH</name>
    <name evidence="13" type="ORF">DXC40_00520</name>
    <name evidence="12" type="ORF">ERS852551_00965</name>
</gene>
<feature type="domain" description="S1 motif" evidence="11">
    <location>
        <begin position="390"/>
        <end position="456"/>
    </location>
</feature>
<reference evidence="12 14" key="1">
    <citation type="submission" date="2015-09" db="EMBL/GenBank/DDBJ databases">
        <authorList>
            <consortium name="Pathogen Informatics"/>
        </authorList>
    </citation>
    <scope>NUCLEOTIDE SEQUENCE [LARGE SCALE GENOMIC DNA]</scope>
    <source>
        <strain evidence="12 14">2789STDY5834939</strain>
    </source>
</reference>
<evidence type="ECO:0000256" key="7">
    <source>
        <dbReference type="ARBA" id="ARBA00023274"/>
    </source>
</evidence>
<feature type="binding site" evidence="8">
    <location>
        <position position="165"/>
    </location>
    <ligand>
        <name>(2E)-4-hydroxy-3-methylbut-2-enyl diphosphate</name>
        <dbReference type="ChEBI" id="CHEBI:128753"/>
    </ligand>
</feature>
<feature type="binding site" evidence="8">
    <location>
        <position position="40"/>
    </location>
    <ligand>
        <name>isopentenyl diphosphate</name>
        <dbReference type="ChEBI" id="CHEBI:128769"/>
    </ligand>
</feature>
<keyword evidence="6 8" id="KW-0411">Iron-sulfur</keyword>
<dbReference type="InterPro" id="IPR003029">
    <property type="entry name" value="S1_domain"/>
</dbReference>
<dbReference type="GO" id="GO:0003735">
    <property type="term" value="F:structural constituent of ribosome"/>
    <property type="evidence" value="ECO:0007669"/>
    <property type="project" value="TreeGrafter"/>
</dbReference>
<dbReference type="GO" id="GO:0005737">
    <property type="term" value="C:cytoplasm"/>
    <property type="evidence" value="ECO:0007669"/>
    <property type="project" value="UniProtKB-ARBA"/>
</dbReference>
<feature type="binding site" evidence="8">
    <location>
        <position position="122"/>
    </location>
    <ligand>
        <name>dimethylallyl diphosphate</name>
        <dbReference type="ChEBI" id="CHEBI:57623"/>
    </ligand>
</feature>
<dbReference type="AlphaFoldDB" id="A0A174NPH5"/>
<organism evidence="12 14">
    <name type="scientific">Anaerotruncus colihominis</name>
    <dbReference type="NCBI Taxonomy" id="169435"/>
    <lineage>
        <taxon>Bacteria</taxon>
        <taxon>Bacillati</taxon>
        <taxon>Bacillota</taxon>
        <taxon>Clostridia</taxon>
        <taxon>Eubacteriales</taxon>
        <taxon>Oscillospiraceae</taxon>
        <taxon>Anaerotruncus</taxon>
    </lineage>
</organism>
<accession>A0A174NPH5</accession>
<dbReference type="NCBIfam" id="NF000907">
    <property type="entry name" value="PRK00087.1"/>
    <property type="match status" value="1"/>
</dbReference>
<feature type="domain" description="S1 motif" evidence="11">
    <location>
        <begin position="303"/>
        <end position="372"/>
    </location>
</feature>
<comment type="pathway">
    <text evidence="8">Isoprenoid biosynthesis; isopentenyl diphosphate biosynthesis via DXP pathway; isopentenyl diphosphate from 1-deoxy-D-xylulose 5-phosphate: step 6/6.</text>
</comment>
<dbReference type="EMBL" id="CZBE01000005">
    <property type="protein sequence ID" value="CUP49161.1"/>
    <property type="molecule type" value="Genomic_DNA"/>
</dbReference>
<protein>
    <recommendedName>
        <fullName evidence="8">4-hydroxy-3-methylbut-2-enyl diphosphate reductase</fullName>
        <shortName evidence="8">HMBPP reductase</shortName>
        <ecNumber evidence="8">1.17.7.4</ecNumber>
    </recommendedName>
</protein>
<dbReference type="CDD" id="cd05687">
    <property type="entry name" value="S1_RPS1_repeat_ec1_hs1"/>
    <property type="match status" value="1"/>
</dbReference>
<dbReference type="GO" id="GO:0051745">
    <property type="term" value="F:4-hydroxy-3-methylbut-2-enyl diphosphate reductase activity"/>
    <property type="evidence" value="ECO:0007669"/>
    <property type="project" value="UniProtKB-UniRule"/>
</dbReference>
<feature type="domain" description="S1 motif" evidence="11">
    <location>
        <begin position="477"/>
        <end position="545"/>
    </location>
</feature>
<feature type="binding site" evidence="8">
    <location>
        <position position="40"/>
    </location>
    <ligand>
        <name>dimethylallyl diphosphate</name>
        <dbReference type="ChEBI" id="CHEBI:57623"/>
    </ligand>
</feature>
<feature type="binding site" evidence="8">
    <location>
        <position position="73"/>
    </location>
    <ligand>
        <name>dimethylallyl diphosphate</name>
        <dbReference type="ChEBI" id="CHEBI:57623"/>
    </ligand>
</feature>
<comment type="cofactor">
    <cofactor evidence="8">
        <name>[4Fe-4S] cluster</name>
        <dbReference type="ChEBI" id="CHEBI:49883"/>
    </cofactor>
    <text evidence="8">Binds 1 [4Fe-4S] cluster per subunit.</text>
</comment>
<keyword evidence="5 8" id="KW-0408">Iron</keyword>
<comment type="similarity">
    <text evidence="1">Belongs to the bacterial ribosomal protein bS1 family.</text>
</comment>
<proteinExistence type="inferred from homology"/>
<evidence type="ECO:0000256" key="1">
    <source>
        <dbReference type="ARBA" id="ARBA00006767"/>
    </source>
</evidence>
<dbReference type="Pfam" id="PF00575">
    <property type="entry name" value="S1"/>
    <property type="match status" value="4"/>
</dbReference>
<name>A0A174NPH5_9FIRM</name>
<dbReference type="GO" id="GO:0046872">
    <property type="term" value="F:metal ion binding"/>
    <property type="evidence" value="ECO:0007669"/>
    <property type="project" value="UniProtKB-KW"/>
</dbReference>
<dbReference type="NCBIfam" id="NF005208">
    <property type="entry name" value="PRK06676.1"/>
    <property type="match status" value="1"/>
</dbReference>
<evidence type="ECO:0000256" key="4">
    <source>
        <dbReference type="ARBA" id="ARBA00022980"/>
    </source>
</evidence>
<dbReference type="InterPro" id="IPR035104">
    <property type="entry name" value="Ribosomal_protein_S1-like"/>
</dbReference>
<dbReference type="EMBL" id="QVME01000001">
    <property type="protein sequence ID" value="RGE69588.1"/>
    <property type="molecule type" value="Genomic_DNA"/>
</dbReference>
<keyword evidence="7" id="KW-0687">Ribonucleoprotein</keyword>
<comment type="function">
    <text evidence="8">Catalyzes the conversion of 1-hydroxy-2-methyl-2-(E)-butenyl 4-diphosphate (HMBPP) into a mixture of isopentenyl diphosphate (IPP) and dimethylallyl diphosphate (DMAPP). Acts in the terminal step of the DOXP/MEP pathway for isoprenoid precursor biosynthesis.</text>
</comment>
<evidence type="ECO:0000313" key="15">
    <source>
        <dbReference type="Proteomes" id="UP000260828"/>
    </source>
</evidence>
<evidence type="ECO:0000256" key="10">
    <source>
        <dbReference type="SAM" id="MobiDB-lite"/>
    </source>
</evidence>
<dbReference type="Gene3D" id="2.40.50.140">
    <property type="entry name" value="Nucleic acid-binding proteins"/>
    <property type="match status" value="4"/>
</dbReference>
<dbReference type="InterPro" id="IPR003451">
    <property type="entry name" value="LytB/IspH"/>
</dbReference>
<dbReference type="Pfam" id="PF02401">
    <property type="entry name" value="LYTB"/>
    <property type="match status" value="1"/>
</dbReference>
<feature type="binding site" evidence="8">
    <location>
        <position position="221"/>
    </location>
    <ligand>
        <name>(2E)-4-hydroxy-3-methylbut-2-enyl diphosphate</name>
        <dbReference type="ChEBI" id="CHEBI:128753"/>
    </ligand>
</feature>
<feature type="domain" description="S1 motif" evidence="11">
    <location>
        <begin position="562"/>
        <end position="631"/>
    </location>
</feature>
<dbReference type="GO" id="GO:0019288">
    <property type="term" value="P:isopentenyl diphosphate biosynthetic process, methylerythritol 4-phosphate pathway"/>
    <property type="evidence" value="ECO:0007669"/>
    <property type="project" value="UniProtKB-UniRule"/>
</dbReference>
<comment type="similarity">
    <text evidence="8">Belongs to the IspH family.</text>
</comment>
<dbReference type="UniPathway" id="UPA00056">
    <property type="reaction ID" value="UER00097"/>
</dbReference>
<evidence type="ECO:0000256" key="9">
    <source>
        <dbReference type="PROSITE-ProRule" id="PRU00182"/>
    </source>
</evidence>
<dbReference type="CDD" id="cd13944">
    <property type="entry name" value="lytB_ispH"/>
    <property type="match status" value="1"/>
</dbReference>
<dbReference type="CDD" id="cd04465">
    <property type="entry name" value="S1_RPS1_repeat_ec2_hs2"/>
    <property type="match status" value="1"/>
</dbReference>
<feature type="active site" description="Proton donor" evidence="8">
    <location>
        <position position="124"/>
    </location>
</feature>
<dbReference type="NCBIfam" id="TIGR00216">
    <property type="entry name" value="ispH_lytB"/>
    <property type="match status" value="1"/>
</dbReference>
<dbReference type="Proteomes" id="UP000095765">
    <property type="component" value="Unassembled WGS sequence"/>
</dbReference>
<feature type="binding site" evidence="8">
    <location>
        <position position="222"/>
    </location>
    <ligand>
        <name>dimethylallyl diphosphate</name>
        <dbReference type="ChEBI" id="CHEBI:57623"/>
    </ligand>
</feature>
<dbReference type="EC" id="1.17.7.4" evidence="8"/>
<dbReference type="InterPro" id="IPR012340">
    <property type="entry name" value="NA-bd_OB-fold"/>
</dbReference>
<keyword evidence="9" id="KW-0694">RNA-binding</keyword>
<evidence type="ECO:0000313" key="12">
    <source>
        <dbReference type="EMBL" id="CUP49161.1"/>
    </source>
</evidence>
<dbReference type="SUPFAM" id="SSF50249">
    <property type="entry name" value="Nucleic acid-binding proteins"/>
    <property type="match status" value="4"/>
</dbReference>
<evidence type="ECO:0000313" key="13">
    <source>
        <dbReference type="EMBL" id="RGE69588.1"/>
    </source>
</evidence>
<evidence type="ECO:0000256" key="2">
    <source>
        <dbReference type="ARBA" id="ARBA00022485"/>
    </source>
</evidence>
<dbReference type="Gene3D" id="3.40.50.11270">
    <property type="match status" value="1"/>
</dbReference>
<dbReference type="SMART" id="SM00316">
    <property type="entry name" value="S1"/>
    <property type="match status" value="4"/>
</dbReference>
<dbReference type="GO" id="GO:0005840">
    <property type="term" value="C:ribosome"/>
    <property type="evidence" value="ECO:0007669"/>
    <property type="project" value="UniProtKB-KW"/>
</dbReference>
<evidence type="ECO:0000256" key="5">
    <source>
        <dbReference type="ARBA" id="ARBA00023004"/>
    </source>
</evidence>
<feature type="binding site" evidence="8">
    <location>
        <position position="222"/>
    </location>
    <ligand>
        <name>(2E)-4-hydroxy-3-methylbut-2-enyl diphosphate</name>
        <dbReference type="ChEBI" id="CHEBI:128753"/>
    </ligand>
</feature>
<dbReference type="PROSITE" id="PS50126">
    <property type="entry name" value="S1"/>
    <property type="match status" value="4"/>
</dbReference>
<dbReference type="GO" id="GO:0050992">
    <property type="term" value="P:dimethylallyl diphosphate biosynthetic process"/>
    <property type="evidence" value="ECO:0007669"/>
    <property type="project" value="UniProtKB-UniRule"/>
</dbReference>
<feature type="binding site" evidence="8">
    <location>
        <position position="223"/>
    </location>
    <ligand>
        <name>dimethylallyl diphosphate</name>
        <dbReference type="ChEBI" id="CHEBI:57623"/>
    </ligand>
</feature>
<dbReference type="PANTHER" id="PTHR10724:SF7">
    <property type="entry name" value="SMALL RIBOSOMAL SUBUNIT PROTEIN BS1C"/>
    <property type="match status" value="1"/>
</dbReference>
<evidence type="ECO:0000256" key="6">
    <source>
        <dbReference type="ARBA" id="ARBA00023014"/>
    </source>
</evidence>
<feature type="binding site" evidence="8">
    <location>
        <position position="12"/>
    </location>
    <ligand>
        <name>[4Fe-4S] cluster</name>
        <dbReference type="ChEBI" id="CHEBI:49883"/>
    </ligand>
</feature>
<feature type="binding site" evidence="8">
    <location>
        <position position="222"/>
    </location>
    <ligand>
        <name>isopentenyl diphosphate</name>
        <dbReference type="ChEBI" id="CHEBI:128769"/>
    </ligand>
</feature>
<feature type="binding site" evidence="8">
    <location>
        <position position="122"/>
    </location>
    <ligand>
        <name>isopentenyl diphosphate</name>
        <dbReference type="ChEBI" id="CHEBI:128769"/>
    </ligand>
</feature>
<evidence type="ECO:0000313" key="14">
    <source>
        <dbReference type="Proteomes" id="UP000095765"/>
    </source>
</evidence>
<dbReference type="OrthoDB" id="9804077at2"/>
<feature type="binding site" evidence="8">
    <location>
        <position position="264"/>
    </location>
    <ligand>
        <name>dimethylallyl diphosphate</name>
        <dbReference type="ChEBI" id="CHEBI:57623"/>
    </ligand>
</feature>
<dbReference type="RefSeq" id="WP_055244413.1">
    <property type="nucleotide sequence ID" value="NZ_CABIWA010000007.1"/>
</dbReference>
<evidence type="ECO:0000256" key="3">
    <source>
        <dbReference type="ARBA" id="ARBA00022723"/>
    </source>
</evidence>
<feature type="binding site" evidence="8">
    <location>
        <position position="221"/>
    </location>
    <ligand>
        <name>isopentenyl diphosphate</name>
        <dbReference type="ChEBI" id="CHEBI:128769"/>
    </ligand>
</feature>
<comment type="catalytic activity">
    <reaction evidence="8">
        <text>dimethylallyl diphosphate + 2 oxidized [2Fe-2S]-[ferredoxin] + H2O = (2E)-4-hydroxy-3-methylbut-2-enyl diphosphate + 2 reduced [2Fe-2S]-[ferredoxin] + 2 H(+)</text>
        <dbReference type="Rhea" id="RHEA:24825"/>
        <dbReference type="Rhea" id="RHEA-COMP:10000"/>
        <dbReference type="Rhea" id="RHEA-COMP:10001"/>
        <dbReference type="ChEBI" id="CHEBI:15377"/>
        <dbReference type="ChEBI" id="CHEBI:15378"/>
        <dbReference type="ChEBI" id="CHEBI:33737"/>
        <dbReference type="ChEBI" id="CHEBI:33738"/>
        <dbReference type="ChEBI" id="CHEBI:57623"/>
        <dbReference type="ChEBI" id="CHEBI:128753"/>
        <dbReference type="EC" id="1.17.7.4"/>
    </reaction>
</comment>
<dbReference type="Proteomes" id="UP000260828">
    <property type="component" value="Unassembled WGS sequence"/>
</dbReference>
<feature type="binding site" evidence="8">
    <location>
        <position position="264"/>
    </location>
    <ligand>
        <name>isopentenyl diphosphate</name>
        <dbReference type="ChEBI" id="CHEBI:128769"/>
    </ligand>
</feature>
<dbReference type="CDD" id="cd05688">
    <property type="entry name" value="S1_RPS1_repeat_ec3"/>
    <property type="match status" value="1"/>
</dbReference>
<dbReference type="HAMAP" id="MF_00191">
    <property type="entry name" value="IspH"/>
    <property type="match status" value="1"/>
</dbReference>
<dbReference type="FunFam" id="2.40.50.140:FF:000051">
    <property type="entry name" value="RNA-binding transcriptional accessory protein"/>
    <property type="match status" value="2"/>
</dbReference>
<feature type="binding site" evidence="8">
    <location>
        <position position="40"/>
    </location>
    <ligand>
        <name>(2E)-4-hydroxy-3-methylbut-2-enyl diphosphate</name>
        <dbReference type="ChEBI" id="CHEBI:128753"/>
    </ligand>
</feature>
<dbReference type="Gene3D" id="3.40.1010.20">
    <property type="entry name" value="4-hydroxy-3-methylbut-2-enyl diphosphate reductase, catalytic domain"/>
    <property type="match status" value="2"/>
</dbReference>
<dbReference type="GO" id="GO:0006412">
    <property type="term" value="P:translation"/>
    <property type="evidence" value="ECO:0007669"/>
    <property type="project" value="TreeGrafter"/>
</dbReference>